<organism evidence="14 15">
    <name type="scientific">Chlamydomonas eustigma</name>
    <dbReference type="NCBI Taxonomy" id="1157962"/>
    <lineage>
        <taxon>Eukaryota</taxon>
        <taxon>Viridiplantae</taxon>
        <taxon>Chlorophyta</taxon>
        <taxon>core chlorophytes</taxon>
        <taxon>Chlorophyceae</taxon>
        <taxon>CS clade</taxon>
        <taxon>Chlamydomonadales</taxon>
        <taxon>Chlamydomonadaceae</taxon>
        <taxon>Chlamydomonas</taxon>
    </lineage>
</organism>
<dbReference type="PANTHER" id="PTHR15422">
    <property type="entry name" value="OS05G0565100 PROTEIN"/>
    <property type="match status" value="1"/>
</dbReference>
<name>A0A250XFX8_9CHLO</name>
<keyword evidence="15" id="KW-1185">Reference proteome</keyword>
<sequence>MMEHLVRVRQQCLNFCVQVAISSSKMSHVSGDHSLNINNVDNATPKLPPIVAKLTLAIHVSTAVISLSLAFLLFDSSLFSWHPLFMSIGYILFMSEGVVSSIMFRHLDGPVRVRAIWTHAVMQARALICVALGFAVIYQNKIIGHKLHFKSTHSKFGVATLLMTVLSPLMGVVSFKRLGIITKFPEKWHSFIKFLHRRVGLITWLLAMITIQLALPHPTVKRTLLTPLWQIGITVLTFLLMMLSSRSQIKLKDDGDRKHSSREVDLDSSNLTHHQQLSKAL</sequence>
<keyword evidence="5 12" id="KW-0812">Transmembrane</keyword>
<dbReference type="GO" id="GO:0016020">
    <property type="term" value="C:membrane"/>
    <property type="evidence" value="ECO:0007669"/>
    <property type="project" value="UniProtKB-SubCell"/>
</dbReference>
<dbReference type="EMBL" id="BEGY01000073">
    <property type="protein sequence ID" value="GAX81977.1"/>
    <property type="molecule type" value="Genomic_DNA"/>
</dbReference>
<feature type="domain" description="Cytochrome b561" evidence="13">
    <location>
        <begin position="48"/>
        <end position="252"/>
    </location>
</feature>
<evidence type="ECO:0000256" key="12">
    <source>
        <dbReference type="SAM" id="Phobius"/>
    </source>
</evidence>
<dbReference type="InterPro" id="IPR045150">
    <property type="entry name" value="CYB561D1/2"/>
</dbReference>
<dbReference type="InterPro" id="IPR006593">
    <property type="entry name" value="Cyt_b561/ferric_Rdtase_TM"/>
</dbReference>
<comment type="caution">
    <text evidence="14">The sequence shown here is derived from an EMBL/GenBank/DDBJ whole genome shotgun (WGS) entry which is preliminary data.</text>
</comment>
<dbReference type="GO" id="GO:0140575">
    <property type="term" value="F:transmembrane monodehydroascorbate reductase activity"/>
    <property type="evidence" value="ECO:0007669"/>
    <property type="project" value="InterPro"/>
</dbReference>
<dbReference type="PANTHER" id="PTHR15422:SF45">
    <property type="entry name" value="CYTOCHROME B561 DOMAIN-CONTAINING PROTEIN"/>
    <property type="match status" value="1"/>
</dbReference>
<comment type="subcellular location">
    <subcellularLocation>
        <location evidence="2">Membrane</location>
        <topology evidence="2">Multi-pass membrane protein</topology>
    </subcellularLocation>
</comment>
<dbReference type="GO" id="GO:0046872">
    <property type="term" value="F:metal ion binding"/>
    <property type="evidence" value="ECO:0007669"/>
    <property type="project" value="UniProtKB-KW"/>
</dbReference>
<evidence type="ECO:0000256" key="3">
    <source>
        <dbReference type="ARBA" id="ARBA00022448"/>
    </source>
</evidence>
<feature type="transmembrane region" description="Helical" evidence="12">
    <location>
        <begin position="227"/>
        <end position="243"/>
    </location>
</feature>
<feature type="transmembrane region" description="Helical" evidence="12">
    <location>
        <begin position="54"/>
        <end position="74"/>
    </location>
</feature>
<keyword evidence="10 12" id="KW-0472">Membrane</keyword>
<evidence type="ECO:0000256" key="10">
    <source>
        <dbReference type="ARBA" id="ARBA00023136"/>
    </source>
</evidence>
<protein>
    <recommendedName>
        <fullName evidence="13">Cytochrome b561 domain-containing protein</fullName>
    </recommendedName>
</protein>
<feature type="compositionally biased region" description="Basic and acidic residues" evidence="11">
    <location>
        <begin position="253"/>
        <end position="265"/>
    </location>
</feature>
<evidence type="ECO:0000256" key="2">
    <source>
        <dbReference type="ARBA" id="ARBA00004141"/>
    </source>
</evidence>
<feature type="transmembrane region" description="Helical" evidence="12">
    <location>
        <begin position="116"/>
        <end position="138"/>
    </location>
</feature>
<dbReference type="SMART" id="SM00665">
    <property type="entry name" value="B561"/>
    <property type="match status" value="1"/>
</dbReference>
<dbReference type="OrthoDB" id="432881at2759"/>
<dbReference type="Gene3D" id="1.20.120.1770">
    <property type="match status" value="1"/>
</dbReference>
<evidence type="ECO:0000259" key="13">
    <source>
        <dbReference type="PROSITE" id="PS50939"/>
    </source>
</evidence>
<dbReference type="PROSITE" id="PS50939">
    <property type="entry name" value="CYTOCHROME_B561"/>
    <property type="match status" value="1"/>
</dbReference>
<keyword evidence="9" id="KW-0408">Iron</keyword>
<dbReference type="Pfam" id="PF03188">
    <property type="entry name" value="Cytochrom_B561"/>
    <property type="match status" value="1"/>
</dbReference>
<evidence type="ECO:0000313" key="15">
    <source>
        <dbReference type="Proteomes" id="UP000232323"/>
    </source>
</evidence>
<evidence type="ECO:0000256" key="7">
    <source>
        <dbReference type="ARBA" id="ARBA00022982"/>
    </source>
</evidence>
<evidence type="ECO:0000256" key="11">
    <source>
        <dbReference type="SAM" id="MobiDB-lite"/>
    </source>
</evidence>
<keyword evidence="4" id="KW-0349">Heme</keyword>
<dbReference type="AlphaFoldDB" id="A0A250XFX8"/>
<evidence type="ECO:0000256" key="4">
    <source>
        <dbReference type="ARBA" id="ARBA00022617"/>
    </source>
</evidence>
<reference evidence="14 15" key="1">
    <citation type="submission" date="2017-08" db="EMBL/GenBank/DDBJ databases">
        <title>Acidophilic green algal genome provides insights into adaptation to an acidic environment.</title>
        <authorList>
            <person name="Hirooka S."/>
            <person name="Hirose Y."/>
            <person name="Kanesaki Y."/>
            <person name="Higuchi S."/>
            <person name="Fujiwara T."/>
            <person name="Onuma R."/>
            <person name="Era A."/>
            <person name="Ohbayashi R."/>
            <person name="Uzuka A."/>
            <person name="Nozaki H."/>
            <person name="Yoshikawa H."/>
            <person name="Miyagishima S.Y."/>
        </authorList>
    </citation>
    <scope>NUCLEOTIDE SEQUENCE [LARGE SCALE GENOMIC DNA]</scope>
    <source>
        <strain evidence="14 15">NIES-2499</strain>
    </source>
</reference>
<dbReference type="CDD" id="cd08761">
    <property type="entry name" value="Cyt_b561_CYB561D2_like"/>
    <property type="match status" value="1"/>
</dbReference>
<feature type="transmembrane region" description="Helical" evidence="12">
    <location>
        <begin position="80"/>
        <end position="104"/>
    </location>
</feature>
<feature type="compositionally biased region" description="Polar residues" evidence="11">
    <location>
        <begin position="267"/>
        <end position="281"/>
    </location>
</feature>
<dbReference type="STRING" id="1157962.A0A250XFX8"/>
<keyword evidence="6" id="KW-0479">Metal-binding</keyword>
<feature type="transmembrane region" description="Helical" evidence="12">
    <location>
        <begin position="158"/>
        <end position="178"/>
    </location>
</feature>
<evidence type="ECO:0000256" key="1">
    <source>
        <dbReference type="ARBA" id="ARBA00001970"/>
    </source>
</evidence>
<evidence type="ECO:0000256" key="6">
    <source>
        <dbReference type="ARBA" id="ARBA00022723"/>
    </source>
</evidence>
<evidence type="ECO:0000313" key="14">
    <source>
        <dbReference type="EMBL" id="GAX81977.1"/>
    </source>
</evidence>
<feature type="transmembrane region" description="Helical" evidence="12">
    <location>
        <begin position="199"/>
        <end position="215"/>
    </location>
</feature>
<keyword evidence="7" id="KW-0249">Electron transport</keyword>
<keyword evidence="3" id="KW-0813">Transport</keyword>
<keyword evidence="8 12" id="KW-1133">Transmembrane helix</keyword>
<accession>A0A250XFX8</accession>
<evidence type="ECO:0000256" key="8">
    <source>
        <dbReference type="ARBA" id="ARBA00022989"/>
    </source>
</evidence>
<feature type="region of interest" description="Disordered" evidence="11">
    <location>
        <begin position="253"/>
        <end position="281"/>
    </location>
</feature>
<evidence type="ECO:0000256" key="9">
    <source>
        <dbReference type="ARBA" id="ARBA00023004"/>
    </source>
</evidence>
<evidence type="ECO:0000256" key="5">
    <source>
        <dbReference type="ARBA" id="ARBA00022692"/>
    </source>
</evidence>
<comment type="cofactor">
    <cofactor evidence="1">
        <name>heme b</name>
        <dbReference type="ChEBI" id="CHEBI:60344"/>
    </cofactor>
</comment>
<proteinExistence type="predicted"/>
<dbReference type="Proteomes" id="UP000232323">
    <property type="component" value="Unassembled WGS sequence"/>
</dbReference>
<gene>
    <name evidence="14" type="ORF">CEUSTIGMA_g9405.t1</name>
</gene>